<name>A0A8J5UH47_9ASCO</name>
<dbReference type="Proteomes" id="UP000694255">
    <property type="component" value="Unassembled WGS sequence"/>
</dbReference>
<evidence type="ECO:0000256" key="2">
    <source>
        <dbReference type="ARBA" id="ARBA00008080"/>
    </source>
</evidence>
<dbReference type="FunFam" id="1.10.8.50:FF:000002">
    <property type="entry name" value="40S ribosomal protein S18"/>
    <property type="match status" value="1"/>
</dbReference>
<comment type="caution">
    <text evidence="6">The sequence shown here is derived from an EMBL/GenBank/DDBJ whole genome shotgun (WGS) entry which is preliminary data.</text>
</comment>
<evidence type="ECO:0000313" key="7">
    <source>
        <dbReference type="Proteomes" id="UP000694255"/>
    </source>
</evidence>
<dbReference type="EMBL" id="JAGSYN010000276">
    <property type="protein sequence ID" value="KAG7660647.1"/>
    <property type="molecule type" value="Genomic_DNA"/>
</dbReference>
<gene>
    <name evidence="6" type="ORF">J8A68_005913</name>
</gene>
<sequence>MPLVVQEQGSFQHILRLLNTNIDGRIKIMYALTKIRGVGRRYANLVCKKADVDLNKRAGELTQEELERVVTIMQNPTNYKIPAWFLNRQKDHVDGKDYHVLANNLESKLRDDLERLKKIRAHRGIRHYWGLKVRGQHTKTTSRDYTLSIMGGSFEVIHSLKAIYVLDWWDSMNTRFDEEEEKKRLEEAFPKYSWTLENVQDSTHDEFTL</sequence>
<dbReference type="GeneID" id="73472713"/>
<dbReference type="PROSITE" id="PS50159">
    <property type="entry name" value="RIBOSOMAL_S13_2"/>
    <property type="match status" value="1"/>
</dbReference>
<keyword evidence="4" id="KW-0689">Ribosomal protein</keyword>
<dbReference type="RefSeq" id="XP_049260880.1">
    <property type="nucleotide sequence ID" value="XM_049410031.1"/>
</dbReference>
<dbReference type="GO" id="GO:0015935">
    <property type="term" value="C:small ribosomal subunit"/>
    <property type="evidence" value="ECO:0007669"/>
    <property type="project" value="TreeGrafter"/>
</dbReference>
<keyword evidence="7" id="KW-1185">Reference proteome</keyword>
<evidence type="ECO:0000256" key="5">
    <source>
        <dbReference type="ARBA" id="ARBA00023274"/>
    </source>
</evidence>
<dbReference type="GO" id="GO:0006412">
    <property type="term" value="P:translation"/>
    <property type="evidence" value="ECO:0007669"/>
    <property type="project" value="InterPro"/>
</dbReference>
<proteinExistence type="inferred from homology"/>
<dbReference type="GO" id="GO:0005829">
    <property type="term" value="C:cytosol"/>
    <property type="evidence" value="ECO:0007669"/>
    <property type="project" value="TreeGrafter"/>
</dbReference>
<dbReference type="OrthoDB" id="1702480at2759"/>
<protein>
    <submittedName>
        <fullName evidence="6">RPS18</fullName>
    </submittedName>
</protein>
<dbReference type="InterPro" id="IPR001892">
    <property type="entry name" value="Ribosomal_uS13"/>
</dbReference>
<evidence type="ECO:0000256" key="1">
    <source>
        <dbReference type="ARBA" id="ARBA00004496"/>
    </source>
</evidence>
<comment type="subcellular location">
    <subcellularLocation>
        <location evidence="1">Cytoplasm</location>
    </subcellularLocation>
</comment>
<evidence type="ECO:0000256" key="4">
    <source>
        <dbReference type="ARBA" id="ARBA00022980"/>
    </source>
</evidence>
<dbReference type="PANTHER" id="PTHR10871">
    <property type="entry name" value="30S RIBOSOMAL PROTEIN S13/40S RIBOSOMAL PROTEIN S18"/>
    <property type="match status" value="1"/>
</dbReference>
<keyword evidence="5" id="KW-0687">Ribonucleoprotein</keyword>
<organism evidence="6 7">
    <name type="scientific">[Candida] subhashii</name>
    <dbReference type="NCBI Taxonomy" id="561895"/>
    <lineage>
        <taxon>Eukaryota</taxon>
        <taxon>Fungi</taxon>
        <taxon>Dikarya</taxon>
        <taxon>Ascomycota</taxon>
        <taxon>Saccharomycotina</taxon>
        <taxon>Pichiomycetes</taxon>
        <taxon>Debaryomycetaceae</taxon>
        <taxon>Spathaspora</taxon>
    </lineage>
</organism>
<accession>A0A8J5UH47</accession>
<keyword evidence="3" id="KW-0963">Cytoplasm</keyword>
<dbReference type="FunFam" id="4.10.910.10:FF:000002">
    <property type="entry name" value="40S ribosomal protein S18"/>
    <property type="match status" value="1"/>
</dbReference>
<dbReference type="Pfam" id="PF00416">
    <property type="entry name" value="Ribosomal_S13"/>
    <property type="match status" value="1"/>
</dbReference>
<evidence type="ECO:0000313" key="6">
    <source>
        <dbReference type="EMBL" id="KAG7660647.1"/>
    </source>
</evidence>
<dbReference type="HAMAP" id="MF_01315">
    <property type="entry name" value="Ribosomal_uS13"/>
    <property type="match status" value="1"/>
</dbReference>
<dbReference type="GO" id="GO:0003723">
    <property type="term" value="F:RNA binding"/>
    <property type="evidence" value="ECO:0007669"/>
    <property type="project" value="InterPro"/>
</dbReference>
<comment type="similarity">
    <text evidence="2">Belongs to the universal ribosomal protein uS13 family.</text>
</comment>
<dbReference type="InterPro" id="IPR018269">
    <property type="entry name" value="Ribosomal_uS13_CS"/>
</dbReference>
<reference evidence="6 7" key="1">
    <citation type="journal article" date="2021" name="DNA Res.">
        <title>Genome analysis of Candida subhashii reveals its hybrid nature and dual mitochondrial genome conformations.</title>
        <authorList>
            <person name="Mixao V."/>
            <person name="Hegedusova E."/>
            <person name="Saus E."/>
            <person name="Pryszcz L.P."/>
            <person name="Cillingova A."/>
            <person name="Nosek J."/>
            <person name="Gabaldon T."/>
        </authorList>
    </citation>
    <scope>NUCLEOTIDE SEQUENCE [LARGE SCALE GENOMIC DNA]</scope>
    <source>
        <strain evidence="6 7">CBS 10753</strain>
    </source>
</reference>
<dbReference type="PROSITE" id="PS00646">
    <property type="entry name" value="RIBOSOMAL_S13_1"/>
    <property type="match status" value="1"/>
</dbReference>
<dbReference type="AlphaFoldDB" id="A0A8J5UH47"/>
<dbReference type="GO" id="GO:0003735">
    <property type="term" value="F:structural constituent of ribosome"/>
    <property type="evidence" value="ECO:0007669"/>
    <property type="project" value="InterPro"/>
</dbReference>
<dbReference type="GO" id="GO:0000054">
    <property type="term" value="P:ribosomal subunit export from nucleus"/>
    <property type="evidence" value="ECO:0007669"/>
    <property type="project" value="UniProtKB-ARBA"/>
</dbReference>
<dbReference type="GO" id="GO:0000447">
    <property type="term" value="P:endonucleolytic cleavage in ITS1 to separate SSU-rRNA from 5.8S rRNA and LSU-rRNA from tricistronic rRNA transcript (SSU-rRNA, 5.8S rRNA, LSU-rRNA)"/>
    <property type="evidence" value="ECO:0007669"/>
    <property type="project" value="UniProtKB-ARBA"/>
</dbReference>
<evidence type="ECO:0000256" key="3">
    <source>
        <dbReference type="ARBA" id="ARBA00022490"/>
    </source>
</evidence>
<dbReference type="PANTHER" id="PTHR10871:SF3">
    <property type="entry name" value="SMALL RIBOSOMAL SUBUNIT PROTEIN US13"/>
    <property type="match status" value="1"/>
</dbReference>